<dbReference type="PANTHER" id="PTHR33751">
    <property type="entry name" value="CBB3-TYPE CYTOCHROME C OXIDASE SUBUNIT FIXP"/>
    <property type="match status" value="1"/>
</dbReference>
<keyword evidence="1" id="KW-0813">Transport</keyword>
<dbReference type="GO" id="GO:0009055">
    <property type="term" value="F:electron transfer activity"/>
    <property type="evidence" value="ECO:0007669"/>
    <property type="project" value="InterPro"/>
</dbReference>
<feature type="transmembrane region" description="Helical" evidence="9">
    <location>
        <begin position="149"/>
        <end position="170"/>
    </location>
</feature>
<dbReference type="PROSITE" id="PS51007">
    <property type="entry name" value="CYTC"/>
    <property type="match status" value="1"/>
</dbReference>
<evidence type="ECO:0000259" key="10">
    <source>
        <dbReference type="PROSITE" id="PS51007"/>
    </source>
</evidence>
<dbReference type="EMBL" id="BHZE01000011">
    <property type="protein sequence ID" value="GCD77804.1"/>
    <property type="molecule type" value="Genomic_DNA"/>
</dbReference>
<dbReference type="GO" id="GO:0005506">
    <property type="term" value="F:iron ion binding"/>
    <property type="evidence" value="ECO:0007669"/>
    <property type="project" value="InterPro"/>
</dbReference>
<evidence type="ECO:0000256" key="8">
    <source>
        <dbReference type="SAM" id="MobiDB-lite"/>
    </source>
</evidence>
<feature type="region of interest" description="Disordered" evidence="8">
    <location>
        <begin position="294"/>
        <end position="325"/>
    </location>
</feature>
<keyword evidence="4" id="KW-0249">Electron transport</keyword>
<name>A0A401XLE3_9FLAO</name>
<gene>
    <name evidence="11" type="ORF">JCM31826_12860</name>
</gene>
<dbReference type="InterPro" id="IPR038414">
    <property type="entry name" value="CcoP_N_sf"/>
</dbReference>
<feature type="domain" description="Cytochrome c" evidence="10">
    <location>
        <begin position="215"/>
        <end position="294"/>
    </location>
</feature>
<keyword evidence="2 6" id="KW-0349">Heme</keyword>
<feature type="coiled-coil region" evidence="7">
    <location>
        <begin position="178"/>
        <end position="205"/>
    </location>
</feature>
<sequence>MMTQIQTLKTNRMKKVSTLLFSLAGVALMAQDQQPAASSGFDWYGLLNDVFFWMFFITFVLLIVTLVTVNNAFNAIKELMVAQKKAVAASAAPTVAAETEEAEEAVKPSLYQRIMHALTKAKPIEKEADIMLDHDYDGIKELDNSLPPWWVWGFYFTIIYSVIYLIHFHVLGTGPSSVEELERELALAEKQKEEYLKTAANLIDENNVQFLTAEANLAAGKKIFEQNCASCHASDGGGLVGPNLTDDYYIHGGSIQDIFKVIKYGVLEKGMLAWKDMLSPAQMQDVASYVKSLRGTTPANPKEPQGTLYEETETPSTDQANQSAQ</sequence>
<feature type="compositionally biased region" description="Polar residues" evidence="8">
    <location>
        <begin position="314"/>
        <end position="325"/>
    </location>
</feature>
<dbReference type="GO" id="GO:0020037">
    <property type="term" value="F:heme binding"/>
    <property type="evidence" value="ECO:0007669"/>
    <property type="project" value="InterPro"/>
</dbReference>
<dbReference type="SUPFAM" id="SSF46626">
    <property type="entry name" value="Cytochrome c"/>
    <property type="match status" value="1"/>
</dbReference>
<accession>A0A401XLE3</accession>
<keyword evidence="9" id="KW-0472">Membrane</keyword>
<dbReference type="Gene3D" id="1.10.760.10">
    <property type="entry name" value="Cytochrome c-like domain"/>
    <property type="match status" value="1"/>
</dbReference>
<reference evidence="11 12" key="1">
    <citation type="submission" date="2018-11" db="EMBL/GenBank/DDBJ databases">
        <title>Schleiferia aggregans sp. nov., a moderately thermophilic heterotrophic bacterium isolated from microbial mats at a terrestrial hot spring.</title>
        <authorList>
            <person name="Iino T."/>
            <person name="Ohkuma M."/>
            <person name="Haruta S."/>
        </authorList>
    </citation>
    <scope>NUCLEOTIDE SEQUENCE [LARGE SCALE GENOMIC DNA]</scope>
    <source>
        <strain evidence="11 12">LA</strain>
    </source>
</reference>
<evidence type="ECO:0000256" key="7">
    <source>
        <dbReference type="SAM" id="Coils"/>
    </source>
</evidence>
<dbReference type="Pfam" id="PF14715">
    <property type="entry name" value="FixP_N"/>
    <property type="match status" value="1"/>
</dbReference>
<dbReference type="InterPro" id="IPR032858">
    <property type="entry name" value="CcoP_N"/>
</dbReference>
<organism evidence="11 12">
    <name type="scientific">Thermaurantimonas aggregans</name>
    <dbReference type="NCBI Taxonomy" id="2173829"/>
    <lineage>
        <taxon>Bacteria</taxon>
        <taxon>Pseudomonadati</taxon>
        <taxon>Bacteroidota</taxon>
        <taxon>Flavobacteriia</taxon>
        <taxon>Flavobacteriales</taxon>
        <taxon>Schleiferiaceae</taxon>
        <taxon>Thermaurantimonas</taxon>
    </lineage>
</organism>
<dbReference type="InterPro" id="IPR036909">
    <property type="entry name" value="Cyt_c-like_dom_sf"/>
</dbReference>
<dbReference type="Pfam" id="PF13442">
    <property type="entry name" value="Cytochrome_CBB3"/>
    <property type="match status" value="1"/>
</dbReference>
<evidence type="ECO:0000313" key="12">
    <source>
        <dbReference type="Proteomes" id="UP000286715"/>
    </source>
</evidence>
<evidence type="ECO:0000256" key="4">
    <source>
        <dbReference type="ARBA" id="ARBA00022982"/>
    </source>
</evidence>
<dbReference type="AlphaFoldDB" id="A0A401XLE3"/>
<evidence type="ECO:0000256" key="3">
    <source>
        <dbReference type="ARBA" id="ARBA00022723"/>
    </source>
</evidence>
<evidence type="ECO:0000256" key="2">
    <source>
        <dbReference type="ARBA" id="ARBA00022617"/>
    </source>
</evidence>
<dbReference type="Gene3D" id="6.10.280.130">
    <property type="match status" value="1"/>
</dbReference>
<comment type="caution">
    <text evidence="11">The sequence shown here is derived from an EMBL/GenBank/DDBJ whole genome shotgun (WGS) entry which is preliminary data.</text>
</comment>
<feature type="transmembrane region" description="Helical" evidence="9">
    <location>
        <begin position="50"/>
        <end position="73"/>
    </location>
</feature>
<protein>
    <recommendedName>
        <fullName evidence="10">Cytochrome c domain-containing protein</fullName>
    </recommendedName>
</protein>
<evidence type="ECO:0000256" key="6">
    <source>
        <dbReference type="PROSITE-ProRule" id="PRU00433"/>
    </source>
</evidence>
<dbReference type="InterPro" id="IPR050597">
    <property type="entry name" value="Cytochrome_c_Oxidase_Subunit"/>
</dbReference>
<evidence type="ECO:0000256" key="9">
    <source>
        <dbReference type="SAM" id="Phobius"/>
    </source>
</evidence>
<proteinExistence type="predicted"/>
<keyword evidence="7" id="KW-0175">Coiled coil</keyword>
<keyword evidence="5 6" id="KW-0408">Iron</keyword>
<keyword evidence="9" id="KW-0812">Transmembrane</keyword>
<dbReference type="InterPro" id="IPR008168">
    <property type="entry name" value="Cyt_C_IC"/>
</dbReference>
<dbReference type="InterPro" id="IPR009056">
    <property type="entry name" value="Cyt_c-like_dom"/>
</dbReference>
<dbReference type="Proteomes" id="UP000286715">
    <property type="component" value="Unassembled WGS sequence"/>
</dbReference>
<keyword evidence="9" id="KW-1133">Transmembrane helix</keyword>
<evidence type="ECO:0000256" key="5">
    <source>
        <dbReference type="ARBA" id="ARBA00023004"/>
    </source>
</evidence>
<keyword evidence="12" id="KW-1185">Reference proteome</keyword>
<keyword evidence="3 6" id="KW-0479">Metal-binding</keyword>
<evidence type="ECO:0000313" key="11">
    <source>
        <dbReference type="EMBL" id="GCD77804.1"/>
    </source>
</evidence>
<dbReference type="PANTHER" id="PTHR33751:SF1">
    <property type="entry name" value="CBB3-TYPE CYTOCHROME C OXIDASE SUBUNIT FIXP"/>
    <property type="match status" value="1"/>
</dbReference>
<dbReference type="PRINTS" id="PR00605">
    <property type="entry name" value="CYTCHROMECIC"/>
</dbReference>
<evidence type="ECO:0000256" key="1">
    <source>
        <dbReference type="ARBA" id="ARBA00022448"/>
    </source>
</evidence>